<evidence type="ECO:0000313" key="14">
    <source>
        <dbReference type="Proteomes" id="UP000179136"/>
    </source>
</evidence>
<dbReference type="InterPro" id="IPR022813">
    <property type="entry name" value="SecD/SecF_arch_bac"/>
</dbReference>
<comment type="subunit">
    <text evidence="9">Forms a complex with SecF. Part of the essential Sec protein translocation apparatus which comprises SecA, SecYEG and auxiliary proteins SecDF. Other proteins may also be involved.</text>
</comment>
<dbReference type="STRING" id="1798561.A3B87_03075"/>
<dbReference type="GO" id="GO:0003755">
    <property type="term" value="F:peptidyl-prolyl cis-trans isomerase activity"/>
    <property type="evidence" value="ECO:0007669"/>
    <property type="project" value="UniProtKB-KW"/>
</dbReference>
<feature type="transmembrane region" description="Helical" evidence="9">
    <location>
        <begin position="455"/>
        <end position="475"/>
    </location>
</feature>
<dbReference type="InterPro" id="IPR005791">
    <property type="entry name" value="SecD"/>
</dbReference>
<keyword evidence="7 9" id="KW-0811">Translocation</keyword>
<dbReference type="PANTHER" id="PTHR30081">
    <property type="entry name" value="PROTEIN-EXPORT MEMBRANE PROTEIN SEC"/>
    <property type="match status" value="1"/>
</dbReference>
<reference evidence="13 14" key="1">
    <citation type="journal article" date="2016" name="Nat. Commun.">
        <title>Thousands of microbial genomes shed light on interconnected biogeochemical processes in an aquifer system.</title>
        <authorList>
            <person name="Anantharaman K."/>
            <person name="Brown C.T."/>
            <person name="Hug L.A."/>
            <person name="Sharon I."/>
            <person name="Castelle C.J."/>
            <person name="Probst A.J."/>
            <person name="Thomas B.C."/>
            <person name="Singh A."/>
            <person name="Wilkins M.J."/>
            <person name="Karaoz U."/>
            <person name="Brodie E.L."/>
            <person name="Williams K.H."/>
            <person name="Hubbard S.S."/>
            <person name="Banfield J.F."/>
        </authorList>
    </citation>
    <scope>NUCLEOTIDE SEQUENCE [LARGE SCALE GENOMIC DNA]</scope>
</reference>
<dbReference type="HAMAP" id="MF_01463_B">
    <property type="entry name" value="SecD_B"/>
    <property type="match status" value="1"/>
</dbReference>
<evidence type="ECO:0000256" key="8">
    <source>
        <dbReference type="ARBA" id="ARBA00023136"/>
    </source>
</evidence>
<dbReference type="InterPro" id="IPR000297">
    <property type="entry name" value="PPIase_PpiC"/>
</dbReference>
<dbReference type="Proteomes" id="UP000179136">
    <property type="component" value="Unassembled WGS sequence"/>
</dbReference>
<dbReference type="NCBIfam" id="TIGR01129">
    <property type="entry name" value="secD"/>
    <property type="match status" value="1"/>
</dbReference>
<dbReference type="InterPro" id="IPR048634">
    <property type="entry name" value="SecD_SecF_C"/>
</dbReference>
<keyword evidence="3 9" id="KW-1003">Cell membrane</keyword>
<comment type="caution">
    <text evidence="9">Lacks conserved residue(s) required for the propagation of feature annotation.</text>
</comment>
<keyword evidence="11" id="KW-0732">Signal</keyword>
<evidence type="ECO:0000313" key="13">
    <source>
        <dbReference type="EMBL" id="OGG87177.1"/>
    </source>
</evidence>
<dbReference type="GO" id="GO:0005886">
    <property type="term" value="C:plasma membrane"/>
    <property type="evidence" value="ECO:0007669"/>
    <property type="project" value="UniProtKB-SubCell"/>
</dbReference>
<dbReference type="InterPro" id="IPR054384">
    <property type="entry name" value="SecDF_P1_head"/>
</dbReference>
<evidence type="ECO:0000256" key="4">
    <source>
        <dbReference type="ARBA" id="ARBA00022692"/>
    </source>
</evidence>
<sequence>MASFSRKRLNLTIFFIIMLALFSALADWHASPLQEAGAGLNVPDWLPGRSFWNKFDYHLGLDLKGGTHLIYDADTSQIQSDDRESAVEGVRDVIERRVNAFGVSEPVVQTNKSGLADYRIIVELAGVKDVNQAIAMIGETPLLEFKEQNPEYGGQQELTVEQQKELDDYNQQALKKAEEINQRALAGENFENLAREFSEDLGSRDKGGDLGWAAEGTFVPQFDNALFENLSVGQITTAPVKTDFGYHIIKKIDQRQIKSDQPEATVEATDLSGEKVADVNIDLNNNIEVLSSHILIKTKTANDILPLADEWKNTELSGKDLKKAYVNYDNNTGDPEVSLEFNDQGAKLFEEITGRNVAKPVAIFLDGTPISVPNVNEKITGGQAVITGRFNLQEAKTLVQRLNAGALPVPISLISQQTVGPSLGQRSISDSLIAGLYGLLAVAIFMILYYRLPGFLSVIALAIYTLVVLVIFKVMPVTLTLAGMAGFIFSVGIAVDANVLIFERFKEELRAGRAYAHAVEEGFKRAWTSIRDSNFSSLLTCLVLYWFGSSVIKGFAMTLGIGIIISMFSAIIITRSFMRLLKVERMAKMGWLLGVKQKKS</sequence>
<comment type="subcellular location">
    <subcellularLocation>
        <location evidence="1 9">Cell membrane</location>
        <topology evidence="1 9">Multi-pass membrane protein</topology>
    </subcellularLocation>
</comment>
<comment type="function">
    <text evidence="9">Part of the Sec protein translocase complex. Interacts with the SecYEG preprotein conducting channel. SecDF uses the proton motive force (PMF) to complete protein translocation after the ATP-dependent function of SecA.</text>
</comment>
<dbReference type="InterPro" id="IPR055344">
    <property type="entry name" value="SecD_SecF_C_bact"/>
</dbReference>
<evidence type="ECO:0000256" key="1">
    <source>
        <dbReference type="ARBA" id="ARBA00004651"/>
    </source>
</evidence>
<feature type="transmembrane region" description="Helical" evidence="9">
    <location>
        <begin position="432"/>
        <end position="450"/>
    </location>
</feature>
<dbReference type="Pfam" id="PF13616">
    <property type="entry name" value="Rotamase_3"/>
    <property type="match status" value="1"/>
</dbReference>
<keyword evidence="2 9" id="KW-0813">Transport</keyword>
<feature type="chain" id="PRO_5009524409" description="Protein translocase subunit SecD" evidence="11">
    <location>
        <begin position="27"/>
        <end position="600"/>
    </location>
</feature>
<dbReference type="NCBIfam" id="TIGR00916">
    <property type="entry name" value="2A0604s01"/>
    <property type="match status" value="1"/>
</dbReference>
<dbReference type="PROSITE" id="PS50198">
    <property type="entry name" value="PPIC_PPIASE_2"/>
    <property type="match status" value="1"/>
</dbReference>
<feature type="transmembrane region" description="Helical" evidence="9">
    <location>
        <begin position="534"/>
        <end position="552"/>
    </location>
</feature>
<dbReference type="PANTHER" id="PTHR30081:SF1">
    <property type="entry name" value="PROTEIN TRANSLOCASE SUBUNIT SECD"/>
    <property type="match status" value="1"/>
</dbReference>
<dbReference type="InterPro" id="IPR023058">
    <property type="entry name" value="PPIase_PpiC_CS"/>
</dbReference>
<dbReference type="FunFam" id="1.20.1640.10:FF:000004">
    <property type="entry name" value="Protein translocase subunit SecD"/>
    <property type="match status" value="1"/>
</dbReference>
<gene>
    <name evidence="9" type="primary">secD</name>
    <name evidence="13" type="ORF">A3B87_03075</name>
</gene>
<dbReference type="Pfam" id="PF21760">
    <property type="entry name" value="SecD_1st"/>
    <property type="match status" value="1"/>
</dbReference>
<keyword evidence="8 9" id="KW-0472">Membrane</keyword>
<evidence type="ECO:0000259" key="12">
    <source>
        <dbReference type="PROSITE" id="PS50198"/>
    </source>
</evidence>
<keyword evidence="6 9" id="KW-1133">Transmembrane helix</keyword>
<dbReference type="SUPFAM" id="SSF54534">
    <property type="entry name" value="FKBP-like"/>
    <property type="match status" value="1"/>
</dbReference>
<dbReference type="EMBL" id="MFMW01000019">
    <property type="protein sequence ID" value="OGG87177.1"/>
    <property type="molecule type" value="Genomic_DNA"/>
</dbReference>
<evidence type="ECO:0000256" key="2">
    <source>
        <dbReference type="ARBA" id="ARBA00022448"/>
    </source>
</evidence>
<feature type="signal peptide" evidence="11">
    <location>
        <begin position="1"/>
        <end position="26"/>
    </location>
</feature>
<dbReference type="SUPFAM" id="SSF82866">
    <property type="entry name" value="Multidrug efflux transporter AcrB transmembrane domain"/>
    <property type="match status" value="1"/>
</dbReference>
<proteinExistence type="inferred from homology"/>
<organism evidence="13 14">
    <name type="scientific">Candidatus Kuenenbacteria bacterium RIFCSPHIGHO2_02_FULL_39_13</name>
    <dbReference type="NCBI Taxonomy" id="1798561"/>
    <lineage>
        <taxon>Bacteria</taxon>
        <taxon>Candidatus Kueneniibacteriota</taxon>
    </lineage>
</organism>
<feature type="domain" description="PpiC" evidence="12">
    <location>
        <begin position="150"/>
        <end position="253"/>
    </location>
</feature>
<dbReference type="InterPro" id="IPR048631">
    <property type="entry name" value="SecD_1st"/>
</dbReference>
<keyword evidence="4 9" id="KW-0812">Transmembrane</keyword>
<dbReference type="InterPro" id="IPR001036">
    <property type="entry name" value="Acrflvin-R"/>
</dbReference>
<dbReference type="GO" id="GO:0043952">
    <property type="term" value="P:protein transport by the Sec complex"/>
    <property type="evidence" value="ECO:0007669"/>
    <property type="project" value="UniProtKB-UniRule"/>
</dbReference>
<evidence type="ECO:0000256" key="7">
    <source>
        <dbReference type="ARBA" id="ARBA00023010"/>
    </source>
</evidence>
<evidence type="ECO:0000256" key="3">
    <source>
        <dbReference type="ARBA" id="ARBA00022475"/>
    </source>
</evidence>
<name>A0A1F6FMS7_9BACT</name>
<evidence type="ECO:0000256" key="11">
    <source>
        <dbReference type="SAM" id="SignalP"/>
    </source>
</evidence>
<keyword evidence="10" id="KW-0697">Rotamase</keyword>
<keyword evidence="5 9" id="KW-0653">Protein transport</keyword>
<feature type="transmembrane region" description="Helical" evidence="9">
    <location>
        <begin position="481"/>
        <end position="502"/>
    </location>
</feature>
<dbReference type="Pfam" id="PF02355">
    <property type="entry name" value="SecD_SecF_C"/>
    <property type="match status" value="1"/>
</dbReference>
<evidence type="ECO:0000256" key="10">
    <source>
        <dbReference type="PROSITE-ProRule" id="PRU00278"/>
    </source>
</evidence>
<evidence type="ECO:0000256" key="6">
    <source>
        <dbReference type="ARBA" id="ARBA00022989"/>
    </source>
</evidence>
<dbReference type="Gene3D" id="3.30.1360.200">
    <property type="match status" value="1"/>
</dbReference>
<dbReference type="Gene3D" id="3.30.70.3400">
    <property type="match status" value="1"/>
</dbReference>
<feature type="transmembrane region" description="Helical" evidence="9">
    <location>
        <begin position="558"/>
        <end position="578"/>
    </location>
</feature>
<dbReference type="PROSITE" id="PS01096">
    <property type="entry name" value="PPIC_PPIASE_1"/>
    <property type="match status" value="1"/>
</dbReference>
<dbReference type="GO" id="GO:0006605">
    <property type="term" value="P:protein targeting"/>
    <property type="evidence" value="ECO:0007669"/>
    <property type="project" value="UniProtKB-UniRule"/>
</dbReference>
<dbReference type="AlphaFoldDB" id="A0A1F6FMS7"/>
<dbReference type="GO" id="GO:0065002">
    <property type="term" value="P:intracellular protein transmembrane transport"/>
    <property type="evidence" value="ECO:0007669"/>
    <property type="project" value="UniProtKB-UniRule"/>
</dbReference>
<dbReference type="InterPro" id="IPR046357">
    <property type="entry name" value="PPIase_dom_sf"/>
</dbReference>
<dbReference type="Gene3D" id="3.10.50.40">
    <property type="match status" value="1"/>
</dbReference>
<dbReference type="Pfam" id="PF22599">
    <property type="entry name" value="SecDF_P1_head"/>
    <property type="match status" value="1"/>
</dbReference>
<evidence type="ECO:0000256" key="9">
    <source>
        <dbReference type="HAMAP-Rule" id="MF_01463"/>
    </source>
</evidence>
<protein>
    <recommendedName>
        <fullName evidence="9">Protein translocase subunit SecD</fullName>
    </recommendedName>
</protein>
<accession>A0A1F6FMS7</accession>
<comment type="caution">
    <text evidence="13">The sequence shown here is derived from an EMBL/GenBank/DDBJ whole genome shotgun (WGS) entry which is preliminary data.</text>
</comment>
<dbReference type="GO" id="GO:0015450">
    <property type="term" value="F:protein-transporting ATPase activity"/>
    <property type="evidence" value="ECO:0007669"/>
    <property type="project" value="InterPro"/>
</dbReference>
<keyword evidence="10" id="KW-0413">Isomerase</keyword>
<evidence type="ECO:0000256" key="5">
    <source>
        <dbReference type="ARBA" id="ARBA00022927"/>
    </source>
</evidence>
<dbReference type="PRINTS" id="PR00702">
    <property type="entry name" value="ACRIFLAVINRP"/>
</dbReference>
<comment type="similarity">
    <text evidence="9">Belongs to the SecD/SecF family. SecD subfamily.</text>
</comment>